<proteinExistence type="predicted"/>
<gene>
    <name evidence="2" type="ORF">MUG09_15985</name>
</gene>
<dbReference type="RefSeq" id="WP_244772433.1">
    <property type="nucleotide sequence ID" value="NZ_CP094929.1"/>
</dbReference>
<feature type="chain" id="PRO_5047272338" evidence="1">
    <location>
        <begin position="20"/>
        <end position="177"/>
    </location>
</feature>
<evidence type="ECO:0000313" key="3">
    <source>
        <dbReference type="Proteomes" id="UP000829708"/>
    </source>
</evidence>
<dbReference type="Proteomes" id="UP000829708">
    <property type="component" value="Chromosome"/>
</dbReference>
<accession>A0ABY4DDP7</accession>
<organism evidence="2 3">
    <name type="scientific">Sphaerochaeta associata</name>
    <dbReference type="NCBI Taxonomy" id="1129264"/>
    <lineage>
        <taxon>Bacteria</taxon>
        <taxon>Pseudomonadati</taxon>
        <taxon>Spirochaetota</taxon>
        <taxon>Spirochaetia</taxon>
        <taxon>Spirochaetales</taxon>
        <taxon>Sphaerochaetaceae</taxon>
        <taxon>Sphaerochaeta</taxon>
    </lineage>
</organism>
<dbReference type="EMBL" id="CP094929">
    <property type="protein sequence ID" value="UOM51057.1"/>
    <property type="molecule type" value="Genomic_DNA"/>
</dbReference>
<keyword evidence="3" id="KW-1185">Reference proteome</keyword>
<sequence>MKRYTVIALLLIFQLSLFAAPVNPAQVTISLTTRVPEYLVHGFLKTTEGSQVIVSSTEVDDAFNTSGASFTYAIQTNVSIPLKVTATVSPFNLQYAPTSYQVGIDKIYVQESEAAILSEAPVDSTSGTYNLVEFTPNASGMATYAYTLTVLANQTQVQNAPSGAYESTVSIGITPNN</sequence>
<evidence type="ECO:0000256" key="1">
    <source>
        <dbReference type="SAM" id="SignalP"/>
    </source>
</evidence>
<keyword evidence="1" id="KW-0732">Signal</keyword>
<feature type="signal peptide" evidence="1">
    <location>
        <begin position="1"/>
        <end position="19"/>
    </location>
</feature>
<protein>
    <submittedName>
        <fullName evidence="2">Uncharacterized protein</fullName>
    </submittedName>
</protein>
<evidence type="ECO:0000313" key="2">
    <source>
        <dbReference type="EMBL" id="UOM51057.1"/>
    </source>
</evidence>
<name>A0ABY4DDP7_9SPIR</name>
<reference evidence="3" key="1">
    <citation type="journal article" date="2024" name="J Bioinform Genom">
        <title>Complete genome sequence of the type strain bacterium Sphaerochaeta associata GLS2t (VKM B-2742)t.</title>
        <authorList>
            <person name="Troshina O.Y."/>
            <person name="Tepeeva A.N."/>
            <person name="Arzamasceva V.O."/>
            <person name="Whitman W.B."/>
            <person name="Varghese N."/>
            <person name="Shapiro N."/>
            <person name="Woyke T."/>
            <person name="Kripides N.C."/>
            <person name="Vasilenko O.V."/>
        </authorList>
    </citation>
    <scope>NUCLEOTIDE SEQUENCE [LARGE SCALE GENOMIC DNA]</scope>
    <source>
        <strain evidence="3">GLS2T</strain>
    </source>
</reference>